<name>A0AAD4ZAY2_PRUDU</name>
<evidence type="ECO:0000313" key="1">
    <source>
        <dbReference type="EMBL" id="KAI5338979.1"/>
    </source>
</evidence>
<reference evidence="1 2" key="1">
    <citation type="journal article" date="2022" name="G3 (Bethesda)">
        <title>Whole-genome sequence and methylome profiling of the almond [Prunus dulcis (Mill.) D.A. Webb] cultivar 'Nonpareil'.</title>
        <authorList>
            <person name="D'Amico-Willman K.M."/>
            <person name="Ouma W.Z."/>
            <person name="Meulia T."/>
            <person name="Sideli G.M."/>
            <person name="Gradziel T.M."/>
            <person name="Fresnedo-Ramirez J."/>
        </authorList>
    </citation>
    <scope>NUCLEOTIDE SEQUENCE [LARGE SCALE GENOMIC DNA]</scope>
    <source>
        <strain evidence="1">Clone GOH B32 T37-40</strain>
    </source>
</reference>
<dbReference type="PANTHER" id="PTHR47698:SF2">
    <property type="entry name" value="FATTY-ACID-BINDING PROTEIN 3, CHLOROPLASTIC"/>
    <property type="match status" value="1"/>
</dbReference>
<dbReference type="GO" id="GO:0009570">
    <property type="term" value="C:chloroplast stroma"/>
    <property type="evidence" value="ECO:0007669"/>
    <property type="project" value="TreeGrafter"/>
</dbReference>
<proteinExistence type="predicted"/>
<dbReference type="Gene3D" id="1.10.890.20">
    <property type="match status" value="1"/>
</dbReference>
<dbReference type="InterPro" id="IPR016089">
    <property type="entry name" value="Chalcone_isomerase_bundle_sf"/>
</dbReference>
<keyword evidence="2" id="KW-1185">Reference proteome</keyword>
<protein>
    <submittedName>
        <fullName evidence="1">Uncharacterized protein</fullName>
    </submittedName>
</protein>
<accession>A0AAD4ZAY2</accession>
<dbReference type="GO" id="GO:0016872">
    <property type="term" value="F:intramolecular lyase activity"/>
    <property type="evidence" value="ECO:0007669"/>
    <property type="project" value="InterPro"/>
</dbReference>
<dbReference type="GO" id="GO:0006631">
    <property type="term" value="P:fatty acid metabolic process"/>
    <property type="evidence" value="ECO:0007669"/>
    <property type="project" value="TreeGrafter"/>
</dbReference>
<dbReference type="PANTHER" id="PTHR47698">
    <property type="entry name" value="FATTY-ACID-BINDING PROTEIN 3, CHLOROPLASTIC"/>
    <property type="match status" value="1"/>
</dbReference>
<dbReference type="EMBL" id="JAJFAZ020000003">
    <property type="protein sequence ID" value="KAI5338979.1"/>
    <property type="molecule type" value="Genomic_DNA"/>
</dbReference>
<dbReference type="AlphaFoldDB" id="A0AAD4ZAY2"/>
<dbReference type="GO" id="GO:0005504">
    <property type="term" value="F:fatty acid binding"/>
    <property type="evidence" value="ECO:0007669"/>
    <property type="project" value="TreeGrafter"/>
</dbReference>
<gene>
    <name evidence="1" type="ORF">L3X38_018251</name>
</gene>
<dbReference type="InterPro" id="IPR036298">
    <property type="entry name" value="Chalcone_isomerase_sf"/>
</dbReference>
<dbReference type="SUPFAM" id="SSF54626">
    <property type="entry name" value="Chalcone isomerase"/>
    <property type="match status" value="1"/>
</dbReference>
<evidence type="ECO:0000313" key="2">
    <source>
        <dbReference type="Proteomes" id="UP001054821"/>
    </source>
</evidence>
<comment type="caution">
    <text evidence="1">The sequence shown here is derived from an EMBL/GenBank/DDBJ whole genome shotgun (WGS) entry which is preliminary data.</text>
</comment>
<dbReference type="Proteomes" id="UP001054821">
    <property type="component" value="Chromosome 3"/>
</dbReference>
<organism evidence="1 2">
    <name type="scientific">Prunus dulcis</name>
    <name type="common">Almond</name>
    <name type="synonym">Amygdalus dulcis</name>
    <dbReference type="NCBI Taxonomy" id="3755"/>
    <lineage>
        <taxon>Eukaryota</taxon>
        <taxon>Viridiplantae</taxon>
        <taxon>Streptophyta</taxon>
        <taxon>Embryophyta</taxon>
        <taxon>Tracheophyta</taxon>
        <taxon>Spermatophyta</taxon>
        <taxon>Magnoliopsida</taxon>
        <taxon>eudicotyledons</taxon>
        <taxon>Gunneridae</taxon>
        <taxon>Pentapetalae</taxon>
        <taxon>rosids</taxon>
        <taxon>fabids</taxon>
        <taxon>Rosales</taxon>
        <taxon>Rosaceae</taxon>
        <taxon>Amygdaloideae</taxon>
        <taxon>Amygdaleae</taxon>
        <taxon>Prunus</taxon>
    </lineage>
</organism>
<sequence length="71" mass="7383">MGYESLLQHQPLSMSATVLVCISADGLPSSVDAAIESENVALALFDVFFGDTPVSPSLKSSVVNGLESVLK</sequence>